<evidence type="ECO:0000313" key="2">
    <source>
        <dbReference type="Proteomes" id="UP000604481"/>
    </source>
</evidence>
<accession>A0A8J7G047</accession>
<protein>
    <recommendedName>
        <fullName evidence="3">Zinc-finger domain-containing protein</fullName>
    </recommendedName>
</protein>
<reference evidence="1 2" key="1">
    <citation type="submission" date="2020-10" db="EMBL/GenBank/DDBJ databases">
        <title>The genome sequence of Chitinilyticum litopenaei 4Y14.</title>
        <authorList>
            <person name="Liu Y."/>
        </authorList>
    </citation>
    <scope>NUCLEOTIDE SEQUENCE [LARGE SCALE GENOMIC DNA]</scope>
    <source>
        <strain evidence="1 2">4Y14</strain>
    </source>
</reference>
<organism evidence="1 2">
    <name type="scientific">Chitinilyticum piscinae</name>
    <dbReference type="NCBI Taxonomy" id="2866724"/>
    <lineage>
        <taxon>Bacteria</taxon>
        <taxon>Pseudomonadati</taxon>
        <taxon>Pseudomonadota</taxon>
        <taxon>Betaproteobacteria</taxon>
        <taxon>Neisseriales</taxon>
        <taxon>Chitinibacteraceae</taxon>
        <taxon>Chitinilyticum</taxon>
    </lineage>
</organism>
<keyword evidence="2" id="KW-1185">Reference proteome</keyword>
<name>A0A8J7G047_9NEIS</name>
<sequence>MMLSCREVTRDLTLEAELPLGRYRRLQIGLHMLICRHCRRHKAQLEQLRHVLQTVNTLEAEGIAAMPAEAKARIRNRLPS</sequence>
<dbReference type="AlphaFoldDB" id="A0A8J7G047"/>
<proteinExistence type="predicted"/>
<dbReference type="Proteomes" id="UP000604481">
    <property type="component" value="Unassembled WGS sequence"/>
</dbReference>
<dbReference type="EMBL" id="JADFUA010000004">
    <property type="protein sequence ID" value="MBE9609515.1"/>
    <property type="molecule type" value="Genomic_DNA"/>
</dbReference>
<gene>
    <name evidence="1" type="ORF">INR99_09135</name>
</gene>
<evidence type="ECO:0008006" key="3">
    <source>
        <dbReference type="Google" id="ProtNLM"/>
    </source>
</evidence>
<evidence type="ECO:0000313" key="1">
    <source>
        <dbReference type="EMBL" id="MBE9609515.1"/>
    </source>
</evidence>
<comment type="caution">
    <text evidence="1">The sequence shown here is derived from an EMBL/GenBank/DDBJ whole genome shotgun (WGS) entry which is preliminary data.</text>
</comment>